<evidence type="ECO:0000256" key="1">
    <source>
        <dbReference type="SAM" id="SignalP"/>
    </source>
</evidence>
<feature type="domain" description="Apple" evidence="2">
    <location>
        <begin position="152"/>
        <end position="224"/>
    </location>
</feature>
<protein>
    <recommendedName>
        <fullName evidence="2">Apple domain-containing protein</fullName>
    </recommendedName>
</protein>
<name>A0A815ADK9_ADIRI</name>
<dbReference type="Pfam" id="PF14295">
    <property type="entry name" value="PAN_4"/>
    <property type="match status" value="1"/>
</dbReference>
<dbReference type="Pfam" id="PF00024">
    <property type="entry name" value="PAN_1"/>
    <property type="match status" value="1"/>
</dbReference>
<organism evidence="3 4">
    <name type="scientific">Adineta ricciae</name>
    <name type="common">Rotifer</name>
    <dbReference type="NCBI Taxonomy" id="249248"/>
    <lineage>
        <taxon>Eukaryota</taxon>
        <taxon>Metazoa</taxon>
        <taxon>Spiralia</taxon>
        <taxon>Gnathifera</taxon>
        <taxon>Rotifera</taxon>
        <taxon>Eurotatoria</taxon>
        <taxon>Bdelloidea</taxon>
        <taxon>Adinetida</taxon>
        <taxon>Adinetidae</taxon>
        <taxon>Adineta</taxon>
    </lineage>
</organism>
<dbReference type="EMBL" id="CAJNOJ010000181">
    <property type="protein sequence ID" value="CAF1253234.1"/>
    <property type="molecule type" value="Genomic_DNA"/>
</dbReference>
<accession>A0A815ADK9</accession>
<keyword evidence="1" id="KW-0732">Signal</keyword>
<comment type="caution">
    <text evidence="3">The sequence shown here is derived from an EMBL/GenBank/DDBJ whole genome shotgun (WGS) entry which is preliminary data.</text>
</comment>
<dbReference type="InterPro" id="IPR003609">
    <property type="entry name" value="Pan_app"/>
</dbReference>
<feature type="chain" id="PRO_5032701942" description="Apple domain-containing protein" evidence="1">
    <location>
        <begin position="19"/>
        <end position="224"/>
    </location>
</feature>
<evidence type="ECO:0000259" key="2">
    <source>
        <dbReference type="PROSITE" id="PS50948"/>
    </source>
</evidence>
<dbReference type="AlphaFoldDB" id="A0A815ADK9"/>
<evidence type="ECO:0000313" key="3">
    <source>
        <dbReference type="EMBL" id="CAF1253234.1"/>
    </source>
</evidence>
<gene>
    <name evidence="3" type="ORF">EDS130_LOCUS28097</name>
</gene>
<reference evidence="3" key="1">
    <citation type="submission" date="2021-02" db="EMBL/GenBank/DDBJ databases">
        <authorList>
            <person name="Nowell W R."/>
        </authorList>
    </citation>
    <scope>NUCLEOTIDE SEQUENCE</scope>
</reference>
<feature type="signal peptide" evidence="1">
    <location>
        <begin position="1"/>
        <end position="18"/>
    </location>
</feature>
<dbReference type="PROSITE" id="PS50948">
    <property type="entry name" value="PAN"/>
    <property type="match status" value="1"/>
</dbReference>
<dbReference type="Gene3D" id="3.50.4.10">
    <property type="entry name" value="Hepatocyte Growth Factor"/>
    <property type="match status" value="1"/>
</dbReference>
<dbReference type="Proteomes" id="UP000663852">
    <property type="component" value="Unassembled WGS sequence"/>
</dbReference>
<evidence type="ECO:0000313" key="4">
    <source>
        <dbReference type="Proteomes" id="UP000663852"/>
    </source>
</evidence>
<proteinExistence type="predicted"/>
<sequence>MTCLSELFLLLFITPLATQNLRTLKLSHLNNTLYTCSDPQCSPSTLVTVSNVRHCQMVCLATTECRTVVFYRSTNQCQLFVDIATYMATTECRTVVFYHSTNQCQLFVDIATYMGTLSIQMDVETMIAIDNRKLSAPTTSTTTTTTANPYLCSNMTILAGYNMPGDDITSKILDSYALCCQWCLTYSGCVAFVWGVTGASTSRCYLKNAVPASTVDSKLISAHY</sequence>